<dbReference type="EMBL" id="LSZO01000217">
    <property type="protein sequence ID" value="KXU34240.1"/>
    <property type="molecule type" value="Genomic_DNA"/>
</dbReference>
<dbReference type="Proteomes" id="UP000072660">
    <property type="component" value="Unassembled WGS sequence"/>
</dbReference>
<dbReference type="PANTHER" id="PTHR33442">
    <property type="entry name" value="TRANS-3-HYDROXY-L-PROLINE DEHYDRATASE"/>
    <property type="match status" value="1"/>
</dbReference>
<evidence type="ECO:0008006" key="5">
    <source>
        <dbReference type="Google" id="ProtNLM"/>
    </source>
</evidence>
<accession>A0A139SID1</accession>
<dbReference type="FunFam" id="3.10.310.10:FF:000005">
    <property type="entry name" value="Proline racemase"/>
    <property type="match status" value="1"/>
</dbReference>
<evidence type="ECO:0000313" key="4">
    <source>
        <dbReference type="Proteomes" id="UP000072660"/>
    </source>
</evidence>
<gene>
    <name evidence="3" type="ORF">AXE65_07485</name>
</gene>
<dbReference type="GO" id="GO:0047580">
    <property type="term" value="F:4-hydroxyproline epimerase activity"/>
    <property type="evidence" value="ECO:0007669"/>
    <property type="project" value="TreeGrafter"/>
</dbReference>
<dbReference type="PIRSF" id="PIRSF029792">
    <property type="entry name" value="Pro_racemase"/>
    <property type="match status" value="1"/>
</dbReference>
<organism evidence="3 4">
    <name type="scientific">Ventosimonas gracilis</name>
    <dbReference type="NCBI Taxonomy" id="1680762"/>
    <lineage>
        <taxon>Bacteria</taxon>
        <taxon>Pseudomonadati</taxon>
        <taxon>Pseudomonadota</taxon>
        <taxon>Gammaproteobacteria</taxon>
        <taxon>Pseudomonadales</taxon>
        <taxon>Ventosimonadaceae</taxon>
        <taxon>Ventosimonas</taxon>
    </lineage>
</organism>
<dbReference type="Gene3D" id="3.10.310.10">
    <property type="entry name" value="Diaminopimelate Epimerase, Chain A, domain 1"/>
    <property type="match status" value="2"/>
</dbReference>
<dbReference type="OrthoDB" id="181267at2"/>
<keyword evidence="4" id="KW-1185">Reference proteome</keyword>
<dbReference type="AlphaFoldDB" id="A0A139SID1"/>
<evidence type="ECO:0000256" key="2">
    <source>
        <dbReference type="PIRSR" id="PIRSR029792-1"/>
    </source>
</evidence>
<feature type="active site" description="Proton acceptor" evidence="2">
    <location>
        <position position="91"/>
    </location>
</feature>
<dbReference type="PANTHER" id="PTHR33442:SF5">
    <property type="entry name" value="BIFUNCTIONAL TRANS-3-HYDROXY-L-PROLINE DEHYDRATASE_2-EPIMERASE"/>
    <property type="match status" value="1"/>
</dbReference>
<dbReference type="SUPFAM" id="SSF54506">
    <property type="entry name" value="Diaminopimelate epimerase-like"/>
    <property type="match status" value="1"/>
</dbReference>
<comment type="caution">
    <text evidence="3">The sequence shown here is derived from an EMBL/GenBank/DDBJ whole genome shotgun (WGS) entry which is preliminary data.</text>
</comment>
<evidence type="ECO:0000313" key="3">
    <source>
        <dbReference type="EMBL" id="KXU34240.1"/>
    </source>
</evidence>
<reference evidence="3 4" key="1">
    <citation type="submission" date="2016-02" db="EMBL/GenBank/DDBJ databases">
        <authorList>
            <person name="Wen L."/>
            <person name="He K."/>
            <person name="Yang H."/>
        </authorList>
    </citation>
    <scope>NUCLEOTIDE SEQUENCE [LARGE SCALE GENOMIC DNA]</scope>
    <source>
        <strain evidence="3 4">CV58</strain>
    </source>
</reference>
<comment type="similarity">
    <text evidence="1">Belongs to the proline racemase family.</text>
</comment>
<feature type="active site" description="Proton donor" evidence="2">
    <location>
        <position position="257"/>
    </location>
</feature>
<dbReference type="RefSeq" id="WP_068393124.1">
    <property type="nucleotide sequence ID" value="NZ_LSZO01000217.1"/>
</dbReference>
<dbReference type="InterPro" id="IPR008794">
    <property type="entry name" value="Pro_racemase_fam"/>
</dbReference>
<sequence>MRFNKVLNVVDCHAEGESGQVITGGVGYIPGETMFDKRVYLETHKDDIRKMLLFEPRGAPWHNANIILPSNHPEADMGYVILESTEYPAMSGSNTMCVATVLLETGILPMSEPLTHLVLESPAGLIRVRCECKNGKVTQVRFINQPAFVYHRDKPVEVAGIGTVRVDIVYGGMTFVMVEAKDLGFAIDPSEAREICETGEKIKRAAAEQLAVKHPINPDIPGITNYSLTGPLRREGGQLISKNAVVVSPGRCDRSPCGTGTSARLALLHARGEMQVGETLIHESIISNRFYGTIEQVSQVGPYPAVIPAVAGQAWITGLYQMGMEPTDPYQQGFTLTDVWQRSC</sequence>
<protein>
    <recommendedName>
        <fullName evidence="5">Proline racemase</fullName>
    </recommendedName>
</protein>
<dbReference type="Pfam" id="PF05544">
    <property type="entry name" value="Pro_racemase"/>
    <property type="match status" value="1"/>
</dbReference>
<proteinExistence type="inferred from homology"/>
<name>A0A139SID1_9GAMM</name>
<dbReference type="SFLD" id="SFLDS00028">
    <property type="entry name" value="Proline_Racemase"/>
    <property type="match status" value="1"/>
</dbReference>
<evidence type="ECO:0000256" key="1">
    <source>
        <dbReference type="ARBA" id="ARBA00007529"/>
    </source>
</evidence>